<keyword evidence="2" id="KW-0238">DNA-binding</keyword>
<sequence length="74" mass="8194">MSEPVKIRKIGNSLGVTLSEHVRAMGLKEGDSLYVVQTRDGIELTPFDPDFAEALEAAGDFIRRYPNAMKKLAE</sequence>
<evidence type="ECO:0000313" key="3">
    <source>
        <dbReference type="Proteomes" id="UP000761264"/>
    </source>
</evidence>
<dbReference type="Pfam" id="PF04014">
    <property type="entry name" value="MazE_antitoxin"/>
    <property type="match status" value="1"/>
</dbReference>
<organism evidence="2 3">
    <name type="scientific">Pelagibius litoralis</name>
    <dbReference type="NCBI Taxonomy" id="374515"/>
    <lineage>
        <taxon>Bacteria</taxon>
        <taxon>Pseudomonadati</taxon>
        <taxon>Pseudomonadota</taxon>
        <taxon>Alphaproteobacteria</taxon>
        <taxon>Rhodospirillales</taxon>
        <taxon>Rhodovibrionaceae</taxon>
        <taxon>Pelagibius</taxon>
    </lineage>
</organism>
<gene>
    <name evidence="2" type="ORF">HBA54_14715</name>
</gene>
<comment type="caution">
    <text evidence="2">The sequence shown here is derived from an EMBL/GenBank/DDBJ whole genome shotgun (WGS) entry which is preliminary data.</text>
</comment>
<dbReference type="AlphaFoldDB" id="A0A967KAH0"/>
<dbReference type="SUPFAM" id="SSF89447">
    <property type="entry name" value="AbrB/MazE/MraZ-like"/>
    <property type="match status" value="1"/>
</dbReference>
<dbReference type="EMBL" id="JAAQPH010000010">
    <property type="protein sequence ID" value="NIA69854.1"/>
    <property type="molecule type" value="Genomic_DNA"/>
</dbReference>
<accession>A0A967KAH0</accession>
<proteinExistence type="predicted"/>
<evidence type="ECO:0000259" key="1">
    <source>
        <dbReference type="SMART" id="SM00966"/>
    </source>
</evidence>
<evidence type="ECO:0000313" key="2">
    <source>
        <dbReference type="EMBL" id="NIA69854.1"/>
    </source>
</evidence>
<keyword evidence="3" id="KW-1185">Reference proteome</keyword>
<dbReference type="GO" id="GO:0003677">
    <property type="term" value="F:DNA binding"/>
    <property type="evidence" value="ECO:0007669"/>
    <property type="project" value="UniProtKB-KW"/>
</dbReference>
<dbReference type="SMART" id="SM00966">
    <property type="entry name" value="SpoVT_AbrB"/>
    <property type="match status" value="1"/>
</dbReference>
<dbReference type="InterPro" id="IPR007159">
    <property type="entry name" value="SpoVT-AbrB_dom"/>
</dbReference>
<reference evidence="2" key="1">
    <citation type="submission" date="2020-03" db="EMBL/GenBank/DDBJ databases">
        <title>Genome of Pelagibius litoralis DSM 21314T.</title>
        <authorList>
            <person name="Wang G."/>
        </authorList>
    </citation>
    <scope>NUCLEOTIDE SEQUENCE</scope>
    <source>
        <strain evidence="2">DSM 21314</strain>
    </source>
</reference>
<protein>
    <submittedName>
        <fullName evidence="2">AbrB/MazE/SpoVT family DNA-binding domain-containing protein</fullName>
    </submittedName>
</protein>
<dbReference type="Gene3D" id="2.10.260.10">
    <property type="match status" value="1"/>
</dbReference>
<dbReference type="NCBIfam" id="TIGR02609">
    <property type="entry name" value="doc_partner"/>
    <property type="match status" value="1"/>
</dbReference>
<dbReference type="Proteomes" id="UP000761264">
    <property type="component" value="Unassembled WGS sequence"/>
</dbReference>
<dbReference type="RefSeq" id="WP_167225868.1">
    <property type="nucleotide sequence ID" value="NZ_JAAQPH010000010.1"/>
</dbReference>
<dbReference type="InterPro" id="IPR013432">
    <property type="entry name" value="Doc_partner"/>
</dbReference>
<dbReference type="InterPro" id="IPR037914">
    <property type="entry name" value="SpoVT-AbrB_sf"/>
</dbReference>
<name>A0A967KAH0_9PROT</name>
<feature type="domain" description="SpoVT-AbrB" evidence="1">
    <location>
        <begin position="8"/>
        <end position="52"/>
    </location>
</feature>